<dbReference type="AlphaFoldDB" id="A0A8R1ENL5"/>
<dbReference type="InterPro" id="IPR000477">
    <property type="entry name" value="RT_dom"/>
</dbReference>
<protein>
    <submittedName>
        <fullName evidence="2">Reverse transcriptase domain-containing protein</fullName>
    </submittedName>
</protein>
<dbReference type="Pfam" id="PF00078">
    <property type="entry name" value="RVT_1"/>
    <property type="match status" value="1"/>
</dbReference>
<dbReference type="PRINTS" id="PR01345">
    <property type="entry name" value="CERVTRCPTASE"/>
</dbReference>
<dbReference type="EnsemblMetazoa" id="CJA38873.1">
    <property type="protein sequence ID" value="CJA38873.1"/>
    <property type="gene ID" value="WBGene00214720"/>
</dbReference>
<feature type="domain" description="Reverse transcriptase" evidence="1">
    <location>
        <begin position="1"/>
        <end position="115"/>
    </location>
</feature>
<dbReference type="SUPFAM" id="SSF56672">
    <property type="entry name" value="DNA/RNA polymerases"/>
    <property type="match status" value="1"/>
</dbReference>
<organism evidence="2 3">
    <name type="scientific">Caenorhabditis japonica</name>
    <dbReference type="NCBI Taxonomy" id="281687"/>
    <lineage>
        <taxon>Eukaryota</taxon>
        <taxon>Metazoa</taxon>
        <taxon>Ecdysozoa</taxon>
        <taxon>Nematoda</taxon>
        <taxon>Chromadorea</taxon>
        <taxon>Rhabditida</taxon>
        <taxon>Rhabditina</taxon>
        <taxon>Rhabditomorpha</taxon>
        <taxon>Rhabditoidea</taxon>
        <taxon>Rhabditidae</taxon>
        <taxon>Peloderinae</taxon>
        <taxon>Caenorhabditis</taxon>
    </lineage>
</organism>
<dbReference type="PROSITE" id="PS50878">
    <property type="entry name" value="RT_POL"/>
    <property type="match status" value="1"/>
</dbReference>
<keyword evidence="3" id="KW-1185">Reference proteome</keyword>
<proteinExistence type="predicted"/>
<evidence type="ECO:0000313" key="2">
    <source>
        <dbReference type="EnsemblMetazoa" id="CJA38873.1"/>
    </source>
</evidence>
<reference evidence="2" key="2">
    <citation type="submission" date="2022-06" db="UniProtKB">
        <authorList>
            <consortium name="EnsemblMetazoa"/>
        </authorList>
    </citation>
    <scope>IDENTIFICATION</scope>
    <source>
        <strain evidence="2">DF5081</strain>
    </source>
</reference>
<dbReference type="Proteomes" id="UP000005237">
    <property type="component" value="Unassembled WGS sequence"/>
</dbReference>
<accession>A0A8R1ENL5</accession>
<dbReference type="PANTHER" id="PTHR33332">
    <property type="entry name" value="REVERSE TRANSCRIPTASE DOMAIN-CONTAINING PROTEIN"/>
    <property type="match status" value="1"/>
</dbReference>
<reference evidence="3" key="1">
    <citation type="submission" date="2010-08" db="EMBL/GenBank/DDBJ databases">
        <authorList>
            <consortium name="Caenorhabditis japonica Sequencing Consortium"/>
            <person name="Wilson R.K."/>
        </authorList>
    </citation>
    <scope>NUCLEOTIDE SEQUENCE [LARGE SCALE GENOMIC DNA]</scope>
    <source>
        <strain evidence="3">DF5081</strain>
    </source>
</reference>
<sequence>MAQCGVPQGAVLSPILFGIYVNEIPSKLPMGVHCKQFADDIKLYSEIPKDSDPQNNKLQQAIDAICQWSETKKLALNNSKTILISLGKTTKNCDYVINGSPIGRKQLTRDLGFMISPKLDFSEHWHKATNQAKYVLSLIFKKYCSDNSRLLTLLYKIFIRPILEYGTVISNPHKKSDIKSVESVQNAFTRRLYSRQKGRYIRADDPEYLSAPERNSLYGLSSLENRRKYFDRKFLTKMIAGNVDIDTRPFFTFFQNTRTRAKTKFIWARSKTKIRQEFFTNRTLTAITL</sequence>
<evidence type="ECO:0000313" key="3">
    <source>
        <dbReference type="Proteomes" id="UP000005237"/>
    </source>
</evidence>
<evidence type="ECO:0000259" key="1">
    <source>
        <dbReference type="PROSITE" id="PS50878"/>
    </source>
</evidence>
<dbReference type="InterPro" id="IPR043502">
    <property type="entry name" value="DNA/RNA_pol_sf"/>
</dbReference>
<name>A0A8R1ENL5_CAEJA</name>